<dbReference type="SUPFAM" id="SSF57180">
    <property type="entry name" value="Cellulose-binding domain"/>
    <property type="match status" value="1"/>
</dbReference>
<keyword evidence="1 3" id="KW-0732">Signal</keyword>
<dbReference type="PANTHER" id="PTHR37834">
    <property type="entry name" value="GDSL-LIKE LIPASE/ACYLHYDROLASE DOMAIN PROTEIN (AFU_ORTHOLOGUE AFUA_2G00620)"/>
    <property type="match status" value="1"/>
</dbReference>
<dbReference type="Gene3D" id="2.60.120.260">
    <property type="entry name" value="Galactose-binding domain-like"/>
    <property type="match status" value="1"/>
</dbReference>
<name>A0AAV9X226_9PEZI</name>
<feature type="chain" id="PRO_5043821776" description="CBM1 domain-containing protein" evidence="3">
    <location>
        <begin position="19"/>
        <end position="458"/>
    </location>
</feature>
<dbReference type="InterPro" id="IPR036514">
    <property type="entry name" value="SGNH_hydro_sf"/>
</dbReference>
<dbReference type="GO" id="GO:0030248">
    <property type="term" value="F:cellulose binding"/>
    <property type="evidence" value="ECO:0007669"/>
    <property type="project" value="InterPro"/>
</dbReference>
<dbReference type="Pfam" id="PF13472">
    <property type="entry name" value="Lipase_GDSL_2"/>
    <property type="match status" value="1"/>
</dbReference>
<dbReference type="InterPro" id="IPR035971">
    <property type="entry name" value="CBD_sf"/>
</dbReference>
<dbReference type="InterPro" id="IPR040794">
    <property type="entry name" value="CE2_N"/>
</dbReference>
<reference evidence="5 6" key="1">
    <citation type="submission" date="2019-10" db="EMBL/GenBank/DDBJ databases">
        <authorList>
            <person name="Palmer J.M."/>
        </authorList>
    </citation>
    <scope>NUCLEOTIDE SEQUENCE [LARGE SCALE GENOMIC DNA]</scope>
    <source>
        <strain evidence="5 6">TWF694</strain>
    </source>
</reference>
<dbReference type="SMART" id="SM00236">
    <property type="entry name" value="fCBD"/>
    <property type="match status" value="1"/>
</dbReference>
<keyword evidence="6" id="KW-1185">Reference proteome</keyword>
<feature type="signal peptide" evidence="3">
    <location>
        <begin position="1"/>
        <end position="18"/>
    </location>
</feature>
<dbReference type="PROSITE" id="PS51164">
    <property type="entry name" value="CBM1_2"/>
    <property type="match status" value="1"/>
</dbReference>
<protein>
    <recommendedName>
        <fullName evidence="4">CBM1 domain-containing protein</fullName>
    </recommendedName>
</protein>
<dbReference type="PANTHER" id="PTHR37834:SF2">
    <property type="entry name" value="ESTERASE, SGNH HYDROLASE-TYPE"/>
    <property type="match status" value="1"/>
</dbReference>
<sequence length="458" mass="47404">MKTFIPLAAVAGTAAAQATVWGQCGGIGYTGPTSCVSGTVCTYLNDYYYQCIPGTASTTAKTTTKATTTPVKTTTTAKTTTPSTTIKTTTKSTTTSSKIPTTTTKSTTTSSKSTTTSTKTTTTKTTTTSAPPSTGTPRLVGRCNPSTREMSWPGSGIAFTFQGTTASVAIASLWGDTSVDIFIDGATTVISEVSGTAFTIGPLASGTHTVEIRKRSDAYYGSVYLGDVTTDGYIVNTAPPSKRIEIVGDSISVGYGLDGVLGCTNSAALEDNPLTYGAVAAGILGVDYSVVAWSGKGIIRNYADDGQPLMPELYTRWGANDVDNTYTYPAALAPQAVVINLGTNDFGYLGARDPVNVTAYTNAIISFGQTLQSHYPGVSIFLMSSPMLSDTYPTAADAQHTTESNALKTAATALGSKAYFVDWPTQGSDVGCDYHPVASTHAAEATVLAAAIKSALGW</sequence>
<dbReference type="Proteomes" id="UP001365542">
    <property type="component" value="Unassembled WGS sequence"/>
</dbReference>
<dbReference type="Pfam" id="PF17996">
    <property type="entry name" value="CE2_N"/>
    <property type="match status" value="1"/>
</dbReference>
<evidence type="ECO:0000259" key="4">
    <source>
        <dbReference type="PROSITE" id="PS51164"/>
    </source>
</evidence>
<organism evidence="5 6">
    <name type="scientific">Orbilia ellipsospora</name>
    <dbReference type="NCBI Taxonomy" id="2528407"/>
    <lineage>
        <taxon>Eukaryota</taxon>
        <taxon>Fungi</taxon>
        <taxon>Dikarya</taxon>
        <taxon>Ascomycota</taxon>
        <taxon>Pezizomycotina</taxon>
        <taxon>Orbiliomycetes</taxon>
        <taxon>Orbiliales</taxon>
        <taxon>Orbiliaceae</taxon>
        <taxon>Orbilia</taxon>
    </lineage>
</organism>
<feature type="domain" description="CBM1" evidence="4">
    <location>
        <begin position="16"/>
        <end position="52"/>
    </location>
</feature>
<dbReference type="GO" id="GO:0052689">
    <property type="term" value="F:carboxylic ester hydrolase activity"/>
    <property type="evidence" value="ECO:0007669"/>
    <property type="project" value="InterPro"/>
</dbReference>
<dbReference type="InterPro" id="IPR037461">
    <property type="entry name" value="CtCE2-like_dom"/>
</dbReference>
<feature type="compositionally biased region" description="Low complexity" evidence="2">
    <location>
        <begin position="62"/>
        <end position="133"/>
    </location>
</feature>
<dbReference type="GO" id="GO:0005975">
    <property type="term" value="P:carbohydrate metabolic process"/>
    <property type="evidence" value="ECO:0007669"/>
    <property type="project" value="InterPro"/>
</dbReference>
<dbReference type="InterPro" id="IPR013830">
    <property type="entry name" value="SGNH_hydro"/>
</dbReference>
<feature type="region of interest" description="Disordered" evidence="2">
    <location>
        <begin position="62"/>
        <end position="148"/>
    </location>
</feature>
<dbReference type="CDD" id="cd01831">
    <property type="entry name" value="Endoglucanase_E_like"/>
    <property type="match status" value="1"/>
</dbReference>
<evidence type="ECO:0000256" key="2">
    <source>
        <dbReference type="SAM" id="MobiDB-lite"/>
    </source>
</evidence>
<dbReference type="Gene3D" id="3.40.50.1110">
    <property type="entry name" value="SGNH hydrolase"/>
    <property type="match status" value="1"/>
</dbReference>
<comment type="caution">
    <text evidence="5">The sequence shown here is derived from an EMBL/GenBank/DDBJ whole genome shotgun (WGS) entry which is preliminary data.</text>
</comment>
<dbReference type="EMBL" id="JAVHJO010000012">
    <property type="protein sequence ID" value="KAK6532134.1"/>
    <property type="molecule type" value="Genomic_DNA"/>
</dbReference>
<evidence type="ECO:0000313" key="6">
    <source>
        <dbReference type="Proteomes" id="UP001365542"/>
    </source>
</evidence>
<dbReference type="PROSITE" id="PS00562">
    <property type="entry name" value="CBM1_1"/>
    <property type="match status" value="1"/>
</dbReference>
<dbReference type="SUPFAM" id="SSF52266">
    <property type="entry name" value="SGNH hydrolase"/>
    <property type="match status" value="1"/>
</dbReference>
<dbReference type="Pfam" id="PF00734">
    <property type="entry name" value="CBM_1"/>
    <property type="match status" value="1"/>
</dbReference>
<evidence type="ECO:0000256" key="3">
    <source>
        <dbReference type="SAM" id="SignalP"/>
    </source>
</evidence>
<evidence type="ECO:0000256" key="1">
    <source>
        <dbReference type="ARBA" id="ARBA00022729"/>
    </source>
</evidence>
<dbReference type="GO" id="GO:0005576">
    <property type="term" value="C:extracellular region"/>
    <property type="evidence" value="ECO:0007669"/>
    <property type="project" value="InterPro"/>
</dbReference>
<proteinExistence type="predicted"/>
<accession>A0AAV9X226</accession>
<dbReference type="InterPro" id="IPR000254">
    <property type="entry name" value="CBD"/>
</dbReference>
<dbReference type="InterPro" id="IPR052762">
    <property type="entry name" value="PCW_deacetylase/CE"/>
</dbReference>
<dbReference type="AlphaFoldDB" id="A0AAV9X226"/>
<gene>
    <name evidence="5" type="ORF">TWF694_003294</name>
</gene>
<evidence type="ECO:0000313" key="5">
    <source>
        <dbReference type="EMBL" id="KAK6532134.1"/>
    </source>
</evidence>